<dbReference type="RefSeq" id="WP_119602869.1">
    <property type="nucleotide sequence ID" value="NZ_QXQA01000023.1"/>
</dbReference>
<comment type="function">
    <text evidence="5">A translational regulator that binds mRNA to regulate translation initiation and/or mRNA stability. Usually binds in the 5'-UTR at or near the Shine-Dalgarno sequence preventing ribosome-binding, thus repressing translation. Its main target seems to be the major flagellin gene, while its function is anatagonized by FliW.</text>
</comment>
<dbReference type="InterPro" id="IPR036107">
    <property type="entry name" value="CsrA_sf"/>
</dbReference>
<dbReference type="GO" id="GO:0006109">
    <property type="term" value="P:regulation of carbohydrate metabolic process"/>
    <property type="evidence" value="ECO:0007669"/>
    <property type="project" value="InterPro"/>
</dbReference>
<dbReference type="PANTHER" id="PTHR34984:SF1">
    <property type="entry name" value="CARBON STORAGE REGULATOR"/>
    <property type="match status" value="1"/>
</dbReference>
<dbReference type="InterPro" id="IPR003751">
    <property type="entry name" value="CsrA"/>
</dbReference>
<dbReference type="NCBIfam" id="NF002469">
    <property type="entry name" value="PRK01712.1"/>
    <property type="match status" value="1"/>
</dbReference>
<dbReference type="GO" id="GO:1902208">
    <property type="term" value="P:regulation of bacterial-type flagellum assembly"/>
    <property type="evidence" value="ECO:0007669"/>
    <property type="project" value="UniProtKB-UniRule"/>
</dbReference>
<evidence type="ECO:0000256" key="1">
    <source>
        <dbReference type="ARBA" id="ARBA00022490"/>
    </source>
</evidence>
<name>A0A3A1UKV4_9BACL</name>
<dbReference type="GO" id="GO:0045947">
    <property type="term" value="P:negative regulation of translational initiation"/>
    <property type="evidence" value="ECO:0007669"/>
    <property type="project" value="UniProtKB-UniRule"/>
</dbReference>
<dbReference type="GO" id="GO:0044781">
    <property type="term" value="P:bacterial-type flagellum organization"/>
    <property type="evidence" value="ECO:0007669"/>
    <property type="project" value="UniProtKB-KW"/>
</dbReference>
<dbReference type="FunFam" id="2.60.40.4380:FF:000002">
    <property type="entry name" value="Translational regulator CsrA"/>
    <property type="match status" value="1"/>
</dbReference>
<keyword evidence="3 5" id="KW-0810">Translation regulation</keyword>
<dbReference type="HAMAP" id="MF_00167">
    <property type="entry name" value="CsrA"/>
    <property type="match status" value="1"/>
</dbReference>
<evidence type="ECO:0000256" key="5">
    <source>
        <dbReference type="HAMAP-Rule" id="MF_00167"/>
    </source>
</evidence>
<accession>A0A3A1UKV4</accession>
<keyword evidence="5" id="KW-1005">Bacterial flagellum biogenesis</keyword>
<dbReference type="Proteomes" id="UP000266482">
    <property type="component" value="Unassembled WGS sequence"/>
</dbReference>
<keyword evidence="7" id="KW-1185">Reference proteome</keyword>
<dbReference type="Gene3D" id="2.60.40.4380">
    <property type="entry name" value="Translational regulator CsrA"/>
    <property type="match status" value="1"/>
</dbReference>
<evidence type="ECO:0000256" key="4">
    <source>
        <dbReference type="ARBA" id="ARBA00022884"/>
    </source>
</evidence>
<dbReference type="AlphaFoldDB" id="A0A3A1UKV4"/>
<evidence type="ECO:0000313" key="7">
    <source>
        <dbReference type="Proteomes" id="UP000266482"/>
    </source>
</evidence>
<keyword evidence="2 5" id="KW-0678">Repressor</keyword>
<comment type="similarity">
    <text evidence="5">Belongs to the CsrA/RsmA family.</text>
</comment>
<dbReference type="OrthoDB" id="9809061at2"/>
<dbReference type="Pfam" id="PF02599">
    <property type="entry name" value="CsrA"/>
    <property type="match status" value="1"/>
</dbReference>
<organism evidence="6 7">
    <name type="scientific">Paenibacillus nanensis</name>
    <dbReference type="NCBI Taxonomy" id="393251"/>
    <lineage>
        <taxon>Bacteria</taxon>
        <taxon>Bacillati</taxon>
        <taxon>Bacillota</taxon>
        <taxon>Bacilli</taxon>
        <taxon>Bacillales</taxon>
        <taxon>Paenibacillaceae</taxon>
        <taxon>Paenibacillus</taxon>
    </lineage>
</organism>
<reference evidence="6 7" key="1">
    <citation type="submission" date="2018-09" db="EMBL/GenBank/DDBJ databases">
        <title>Paenibacillus aracenensis nov. sp. isolated from a cave in southern Spain.</title>
        <authorList>
            <person name="Jurado V."/>
            <person name="Gutierrez-Patricio S."/>
            <person name="Gonzalez-Pimentel J.L."/>
            <person name="Miller A.Z."/>
            <person name="Laiz L."/>
            <person name="Saiz-Jimenez C."/>
        </authorList>
    </citation>
    <scope>NUCLEOTIDE SEQUENCE [LARGE SCALE GENOMIC DNA]</scope>
    <source>
        <strain evidence="6 7">DSM 22867</strain>
    </source>
</reference>
<comment type="subunit">
    <text evidence="5">Homodimer; the beta-strands of each monomer intercalate to form a hydrophobic core, while the alpha-helices form wings that extend away from the core.</text>
</comment>
<keyword evidence="1 5" id="KW-0963">Cytoplasm</keyword>
<gene>
    <name evidence="5 6" type="primary">csrA</name>
    <name evidence="6" type="ORF">D3P08_25080</name>
</gene>
<comment type="subcellular location">
    <subcellularLocation>
        <location evidence="5">Cytoplasm</location>
    </subcellularLocation>
</comment>
<dbReference type="NCBIfam" id="TIGR00202">
    <property type="entry name" value="csrA"/>
    <property type="match status" value="1"/>
</dbReference>
<dbReference type="PANTHER" id="PTHR34984">
    <property type="entry name" value="CARBON STORAGE REGULATOR"/>
    <property type="match status" value="1"/>
</dbReference>
<dbReference type="EMBL" id="QXQA01000023">
    <property type="protein sequence ID" value="RIX47299.1"/>
    <property type="molecule type" value="Genomic_DNA"/>
</dbReference>
<proteinExistence type="inferred from homology"/>
<sequence length="80" mass="8960">MLVLSRKKGESVRIGENIEISVLEVYGDTVKIGISAPSEVGILRKELYVSVEEMNKSAKHSEISAGDLKSQFYNFQKKKE</sequence>
<evidence type="ECO:0000256" key="2">
    <source>
        <dbReference type="ARBA" id="ARBA00022491"/>
    </source>
</evidence>
<evidence type="ECO:0000313" key="6">
    <source>
        <dbReference type="EMBL" id="RIX47299.1"/>
    </source>
</evidence>
<dbReference type="GO" id="GO:0006402">
    <property type="term" value="P:mRNA catabolic process"/>
    <property type="evidence" value="ECO:0007669"/>
    <property type="project" value="InterPro"/>
</dbReference>
<protein>
    <recommendedName>
        <fullName evidence="5">Translational regulator CsrA</fullName>
    </recommendedName>
</protein>
<dbReference type="GO" id="GO:0048027">
    <property type="term" value="F:mRNA 5'-UTR binding"/>
    <property type="evidence" value="ECO:0007669"/>
    <property type="project" value="UniProtKB-UniRule"/>
</dbReference>
<comment type="caution">
    <text evidence="6">The sequence shown here is derived from an EMBL/GenBank/DDBJ whole genome shotgun (WGS) entry which is preliminary data.</text>
</comment>
<dbReference type="GO" id="GO:0005829">
    <property type="term" value="C:cytosol"/>
    <property type="evidence" value="ECO:0007669"/>
    <property type="project" value="TreeGrafter"/>
</dbReference>
<dbReference type="SUPFAM" id="SSF117130">
    <property type="entry name" value="CsrA-like"/>
    <property type="match status" value="1"/>
</dbReference>
<evidence type="ECO:0000256" key="3">
    <source>
        <dbReference type="ARBA" id="ARBA00022845"/>
    </source>
</evidence>
<keyword evidence="4 5" id="KW-0694">RNA-binding</keyword>